<keyword evidence="4" id="KW-0697">Rotamase</keyword>
<evidence type="ECO:0000313" key="10">
    <source>
        <dbReference type="EMBL" id="SUZ61224.1"/>
    </source>
</evidence>
<reference evidence="10" key="1">
    <citation type="submission" date="2018-05" db="EMBL/GenBank/DDBJ databases">
        <authorList>
            <person name="Lanie J.A."/>
            <person name="Ng W.-L."/>
            <person name="Kazmierczak K.M."/>
            <person name="Andrzejewski T.M."/>
            <person name="Davidsen T.M."/>
            <person name="Wayne K.J."/>
            <person name="Tettelin H."/>
            <person name="Glass J.I."/>
            <person name="Rusch D."/>
            <person name="Podicherti R."/>
            <person name="Tsui H.-C.T."/>
            <person name="Winkler M.E."/>
        </authorList>
    </citation>
    <scope>NUCLEOTIDE SEQUENCE</scope>
</reference>
<evidence type="ECO:0000256" key="5">
    <source>
        <dbReference type="ARBA" id="ARBA00023186"/>
    </source>
</evidence>
<dbReference type="AlphaFoldDB" id="A0A381P3U3"/>
<comment type="catalytic activity">
    <reaction evidence="1">
        <text>[protein]-peptidylproline (omega=180) = [protein]-peptidylproline (omega=0)</text>
        <dbReference type="Rhea" id="RHEA:16237"/>
        <dbReference type="Rhea" id="RHEA-COMP:10747"/>
        <dbReference type="Rhea" id="RHEA-COMP:10748"/>
        <dbReference type="ChEBI" id="CHEBI:83833"/>
        <dbReference type="ChEBI" id="CHEBI:83834"/>
        <dbReference type="EC" id="5.2.1.8"/>
    </reaction>
</comment>
<dbReference type="Gene3D" id="1.10.3120.10">
    <property type="entry name" value="Trigger factor, C-terminal domain"/>
    <property type="match status" value="1"/>
</dbReference>
<dbReference type="Pfam" id="PF05698">
    <property type="entry name" value="Trigger_C"/>
    <property type="match status" value="1"/>
</dbReference>
<feature type="domain" description="PPIase FKBP-type" evidence="7">
    <location>
        <begin position="157"/>
        <end position="236"/>
    </location>
</feature>
<dbReference type="NCBIfam" id="TIGR00115">
    <property type="entry name" value="tig"/>
    <property type="match status" value="1"/>
</dbReference>
<evidence type="ECO:0000259" key="9">
    <source>
        <dbReference type="Pfam" id="PF05698"/>
    </source>
</evidence>
<dbReference type="Pfam" id="PF05697">
    <property type="entry name" value="Trigger_N"/>
    <property type="match status" value="1"/>
</dbReference>
<evidence type="ECO:0000259" key="7">
    <source>
        <dbReference type="Pfam" id="PF00254"/>
    </source>
</evidence>
<dbReference type="InterPro" id="IPR036611">
    <property type="entry name" value="Trigger_fac_ribosome-bd_sf"/>
</dbReference>
<dbReference type="GO" id="GO:0003755">
    <property type="term" value="F:peptidyl-prolyl cis-trans isomerase activity"/>
    <property type="evidence" value="ECO:0007669"/>
    <property type="project" value="UniProtKB-KW"/>
</dbReference>
<keyword evidence="5" id="KW-0143">Chaperone</keyword>
<dbReference type="GO" id="GO:0043022">
    <property type="term" value="F:ribosome binding"/>
    <property type="evidence" value="ECO:0007669"/>
    <property type="project" value="TreeGrafter"/>
</dbReference>
<dbReference type="PANTHER" id="PTHR30560">
    <property type="entry name" value="TRIGGER FACTOR CHAPERONE AND PEPTIDYL-PROLYL CIS/TRANS ISOMERASE"/>
    <property type="match status" value="1"/>
</dbReference>
<dbReference type="GO" id="GO:0044183">
    <property type="term" value="F:protein folding chaperone"/>
    <property type="evidence" value="ECO:0007669"/>
    <property type="project" value="TreeGrafter"/>
</dbReference>
<dbReference type="GO" id="GO:0051083">
    <property type="term" value="P:'de novo' cotranslational protein folding"/>
    <property type="evidence" value="ECO:0007669"/>
    <property type="project" value="TreeGrafter"/>
</dbReference>
<protein>
    <recommendedName>
        <fullName evidence="3">peptidylprolyl isomerase</fullName>
        <ecNumber evidence="3">5.2.1.8</ecNumber>
    </recommendedName>
</protein>
<evidence type="ECO:0000256" key="6">
    <source>
        <dbReference type="ARBA" id="ARBA00023235"/>
    </source>
</evidence>
<dbReference type="PANTHER" id="PTHR30560:SF3">
    <property type="entry name" value="TRIGGER FACTOR-LIKE PROTEIN TIG, CHLOROPLASTIC"/>
    <property type="match status" value="1"/>
</dbReference>
<dbReference type="InterPro" id="IPR037041">
    <property type="entry name" value="Trigger_fac_C_sf"/>
</dbReference>
<evidence type="ECO:0000259" key="8">
    <source>
        <dbReference type="Pfam" id="PF05697"/>
    </source>
</evidence>
<feature type="domain" description="Trigger factor C-terminal" evidence="9">
    <location>
        <begin position="269"/>
        <end position="425"/>
    </location>
</feature>
<dbReference type="InterPro" id="IPR008881">
    <property type="entry name" value="Trigger_fac_ribosome-bd_bac"/>
</dbReference>
<sequence>MKTEFVDISDTEKNLVFEISSDAVDAEIERVALNYRRSARIPGFRRGKVPTKIVRQRFRDQILHDVAHELIPRAVDDALRERGLEPIETPSIRDGLVKEGEALTFTASFETVPPIELGDYGSLSSSRPSTEISDDNIEQAFTRLRDQAARFDPVEDRPVQQADSVILDLRRQVEHNDTMDKSTPTEPERHEDIAVEIGASINPPGFDKELLGLEVGATKEFTLSYPMDYTPKELAGVKASYSVTIKAIKSRVVPELDDEFAKDIGSFDSLVELREQIVENLQRESEEAADQQVRANVLKQMSGRAQFEVPEVLVKKETDRRVEELARRLIQQQVDPMKANINWEEFREQQHEPAIEAVRSALVLDEIARRENLTVDDTDIDREVARYAERAGRTPAALRARLEKEGGLHRLQTSVRREKAVDFLLSRTTIATE</sequence>
<comment type="similarity">
    <text evidence="2">Belongs to the FKBP-type PPIase family. Tig subfamily.</text>
</comment>
<dbReference type="SUPFAM" id="SSF54534">
    <property type="entry name" value="FKBP-like"/>
    <property type="match status" value="1"/>
</dbReference>
<keyword evidence="6" id="KW-0413">Isomerase</keyword>
<dbReference type="HAMAP" id="MF_00303">
    <property type="entry name" value="Trigger_factor_Tig"/>
    <property type="match status" value="1"/>
</dbReference>
<dbReference type="PIRSF" id="PIRSF003095">
    <property type="entry name" value="Trigger_factor"/>
    <property type="match status" value="1"/>
</dbReference>
<dbReference type="Gene3D" id="3.10.50.40">
    <property type="match status" value="1"/>
</dbReference>
<dbReference type="InterPro" id="IPR008880">
    <property type="entry name" value="Trigger_fac_C"/>
</dbReference>
<feature type="domain" description="Trigger factor ribosome-binding bacterial" evidence="8">
    <location>
        <begin position="1"/>
        <end position="143"/>
    </location>
</feature>
<evidence type="ECO:0000256" key="2">
    <source>
        <dbReference type="ARBA" id="ARBA00005464"/>
    </source>
</evidence>
<evidence type="ECO:0000256" key="1">
    <source>
        <dbReference type="ARBA" id="ARBA00000971"/>
    </source>
</evidence>
<proteinExistence type="inferred from homology"/>
<gene>
    <name evidence="10" type="ORF">METZ01_LOCUS14078</name>
</gene>
<dbReference type="SUPFAM" id="SSF102735">
    <property type="entry name" value="Trigger factor ribosome-binding domain"/>
    <property type="match status" value="1"/>
</dbReference>
<dbReference type="InterPro" id="IPR005215">
    <property type="entry name" value="Trig_fac"/>
</dbReference>
<evidence type="ECO:0000256" key="4">
    <source>
        <dbReference type="ARBA" id="ARBA00023110"/>
    </source>
</evidence>
<evidence type="ECO:0000256" key="3">
    <source>
        <dbReference type="ARBA" id="ARBA00013194"/>
    </source>
</evidence>
<dbReference type="Gene3D" id="3.30.70.1050">
    <property type="entry name" value="Trigger factor ribosome-binding domain"/>
    <property type="match status" value="1"/>
</dbReference>
<dbReference type="EC" id="5.2.1.8" evidence="3"/>
<dbReference type="Pfam" id="PF00254">
    <property type="entry name" value="FKBP_C"/>
    <property type="match status" value="1"/>
</dbReference>
<accession>A0A381P3U3</accession>
<dbReference type="InterPro" id="IPR027304">
    <property type="entry name" value="Trigger_fact/SurA_dom_sf"/>
</dbReference>
<dbReference type="GO" id="GO:0015031">
    <property type="term" value="P:protein transport"/>
    <property type="evidence" value="ECO:0007669"/>
    <property type="project" value="InterPro"/>
</dbReference>
<dbReference type="GO" id="GO:0043335">
    <property type="term" value="P:protein unfolding"/>
    <property type="evidence" value="ECO:0007669"/>
    <property type="project" value="TreeGrafter"/>
</dbReference>
<organism evidence="10">
    <name type="scientific">marine metagenome</name>
    <dbReference type="NCBI Taxonomy" id="408172"/>
    <lineage>
        <taxon>unclassified sequences</taxon>
        <taxon>metagenomes</taxon>
        <taxon>ecological metagenomes</taxon>
    </lineage>
</organism>
<dbReference type="SUPFAM" id="SSF109998">
    <property type="entry name" value="Triger factor/SurA peptide-binding domain-like"/>
    <property type="match status" value="1"/>
</dbReference>
<name>A0A381P3U3_9ZZZZ</name>
<dbReference type="InterPro" id="IPR046357">
    <property type="entry name" value="PPIase_dom_sf"/>
</dbReference>
<dbReference type="EMBL" id="UINC01000788">
    <property type="protein sequence ID" value="SUZ61224.1"/>
    <property type="molecule type" value="Genomic_DNA"/>
</dbReference>
<dbReference type="InterPro" id="IPR001179">
    <property type="entry name" value="PPIase_FKBP_dom"/>
</dbReference>